<proteinExistence type="predicted"/>
<accession>W9RDF2</accession>
<dbReference type="Proteomes" id="UP000030645">
    <property type="component" value="Unassembled WGS sequence"/>
</dbReference>
<dbReference type="EMBL" id="KE344611">
    <property type="protein sequence ID" value="EXB70655.1"/>
    <property type="molecule type" value="Genomic_DNA"/>
</dbReference>
<organism evidence="1 2">
    <name type="scientific">Morus notabilis</name>
    <dbReference type="NCBI Taxonomy" id="981085"/>
    <lineage>
        <taxon>Eukaryota</taxon>
        <taxon>Viridiplantae</taxon>
        <taxon>Streptophyta</taxon>
        <taxon>Embryophyta</taxon>
        <taxon>Tracheophyta</taxon>
        <taxon>Spermatophyta</taxon>
        <taxon>Magnoliopsida</taxon>
        <taxon>eudicotyledons</taxon>
        <taxon>Gunneridae</taxon>
        <taxon>Pentapetalae</taxon>
        <taxon>rosids</taxon>
        <taxon>fabids</taxon>
        <taxon>Rosales</taxon>
        <taxon>Moraceae</taxon>
        <taxon>Moreae</taxon>
        <taxon>Morus</taxon>
    </lineage>
</organism>
<reference evidence="2" key="1">
    <citation type="submission" date="2013-01" db="EMBL/GenBank/DDBJ databases">
        <title>Draft Genome Sequence of a Mulberry Tree, Morus notabilis C.K. Schneid.</title>
        <authorList>
            <person name="He N."/>
            <person name="Zhao S."/>
        </authorList>
    </citation>
    <scope>NUCLEOTIDE SEQUENCE</scope>
</reference>
<evidence type="ECO:0000313" key="2">
    <source>
        <dbReference type="Proteomes" id="UP000030645"/>
    </source>
</evidence>
<evidence type="ECO:0000313" key="1">
    <source>
        <dbReference type="EMBL" id="EXB70655.1"/>
    </source>
</evidence>
<protein>
    <submittedName>
        <fullName evidence="1">Uncharacterized protein</fullName>
    </submittedName>
</protein>
<gene>
    <name evidence="1" type="ORF">L484_023841</name>
</gene>
<dbReference type="AlphaFoldDB" id="W9RDF2"/>
<name>W9RDF2_9ROSA</name>
<keyword evidence="2" id="KW-1185">Reference proteome</keyword>
<sequence length="81" mass="9148">MNVVVEDVLENGKNVKNVQEVGDFEMANVVEDGRNRVRTQGLEKGGFGRMLLKRTLPRLVLYAVKIAIAKHASVWMHNNKD</sequence>